<sequence length="179" mass="19903">MTWNPAEIRARLAAAHAADPALERFHGMRNGYLLGPPLTDSQVAVFEGRHGITLPEDYRTFLLEVGNGGAGPHHGLFPLGQFPLGHVPSVRGEGDDLSAPFPHTEEWNDRTLSEDDYFDDRWVAGSMVVGEYGSGAFYRLVVTGPARGRIWFDSRGSDQGMWPESTFHTWYSMWVQGLV</sequence>
<feature type="domain" description="Knr4/Smi1-like" evidence="1">
    <location>
        <begin position="37"/>
        <end position="177"/>
    </location>
</feature>
<dbReference type="SUPFAM" id="SSF160631">
    <property type="entry name" value="SMI1/KNR4-like"/>
    <property type="match status" value="1"/>
</dbReference>
<proteinExistence type="predicted"/>
<dbReference type="RefSeq" id="WP_212999398.1">
    <property type="nucleotide sequence ID" value="NZ_BAAATW010000001.1"/>
</dbReference>
<dbReference type="InterPro" id="IPR037883">
    <property type="entry name" value="Knr4/Smi1-like_sf"/>
</dbReference>
<dbReference type="EMBL" id="BOQP01000025">
    <property type="protein sequence ID" value="GIM75805.1"/>
    <property type="molecule type" value="Genomic_DNA"/>
</dbReference>
<dbReference type="Proteomes" id="UP000680865">
    <property type="component" value="Unassembled WGS sequence"/>
</dbReference>
<dbReference type="SMART" id="SM00860">
    <property type="entry name" value="SMI1_KNR4"/>
    <property type="match status" value="1"/>
</dbReference>
<dbReference type="AlphaFoldDB" id="A0A919VUJ2"/>
<name>A0A919VUJ2_9ACTN</name>
<organism evidence="2 3">
    <name type="scientific">Winogradskya consettensis</name>
    <dbReference type="NCBI Taxonomy" id="113560"/>
    <lineage>
        <taxon>Bacteria</taxon>
        <taxon>Bacillati</taxon>
        <taxon>Actinomycetota</taxon>
        <taxon>Actinomycetes</taxon>
        <taxon>Micromonosporales</taxon>
        <taxon>Micromonosporaceae</taxon>
        <taxon>Winogradskya</taxon>
    </lineage>
</organism>
<dbReference type="Pfam" id="PF09346">
    <property type="entry name" value="SMI1_KNR4"/>
    <property type="match status" value="1"/>
</dbReference>
<dbReference type="Gene3D" id="3.40.1580.10">
    <property type="entry name" value="SMI1/KNR4-like"/>
    <property type="match status" value="1"/>
</dbReference>
<comment type="caution">
    <text evidence="2">The sequence shown here is derived from an EMBL/GenBank/DDBJ whole genome shotgun (WGS) entry which is preliminary data.</text>
</comment>
<accession>A0A919VUJ2</accession>
<keyword evidence="3" id="KW-1185">Reference proteome</keyword>
<evidence type="ECO:0000313" key="3">
    <source>
        <dbReference type="Proteomes" id="UP000680865"/>
    </source>
</evidence>
<dbReference type="InterPro" id="IPR018958">
    <property type="entry name" value="Knr4/Smi1-like_dom"/>
</dbReference>
<evidence type="ECO:0000259" key="1">
    <source>
        <dbReference type="SMART" id="SM00860"/>
    </source>
</evidence>
<evidence type="ECO:0000313" key="2">
    <source>
        <dbReference type="EMBL" id="GIM75805.1"/>
    </source>
</evidence>
<protein>
    <recommendedName>
        <fullName evidence="1">Knr4/Smi1-like domain-containing protein</fullName>
    </recommendedName>
</protein>
<gene>
    <name evidence="2" type="ORF">Aco04nite_47170</name>
</gene>
<reference evidence="2" key="1">
    <citation type="submission" date="2021-03" db="EMBL/GenBank/DDBJ databases">
        <title>Whole genome shotgun sequence of Actinoplanes consettensis NBRC 14913.</title>
        <authorList>
            <person name="Komaki H."/>
            <person name="Tamura T."/>
        </authorList>
    </citation>
    <scope>NUCLEOTIDE SEQUENCE</scope>
    <source>
        <strain evidence="2">NBRC 14913</strain>
    </source>
</reference>